<dbReference type="Proteomes" id="UP001289374">
    <property type="component" value="Unassembled WGS sequence"/>
</dbReference>
<evidence type="ECO:0000256" key="1">
    <source>
        <dbReference type="SAM" id="MobiDB-lite"/>
    </source>
</evidence>
<evidence type="ECO:0000313" key="3">
    <source>
        <dbReference type="EMBL" id="KAK4380820.1"/>
    </source>
</evidence>
<feature type="region of interest" description="Disordered" evidence="1">
    <location>
        <begin position="378"/>
        <end position="455"/>
    </location>
</feature>
<dbReference type="Pfam" id="PF14111">
    <property type="entry name" value="DUF4283"/>
    <property type="match status" value="1"/>
</dbReference>
<dbReference type="EMBL" id="JACGWL010001015">
    <property type="protein sequence ID" value="KAK4380820.1"/>
    <property type="molecule type" value="Genomic_DNA"/>
</dbReference>
<reference evidence="3" key="2">
    <citation type="journal article" date="2024" name="Plant">
        <title>Genomic evolution and insights into agronomic trait innovations of Sesamum species.</title>
        <authorList>
            <person name="Miao H."/>
            <person name="Wang L."/>
            <person name="Qu L."/>
            <person name="Liu H."/>
            <person name="Sun Y."/>
            <person name="Le M."/>
            <person name="Wang Q."/>
            <person name="Wei S."/>
            <person name="Zheng Y."/>
            <person name="Lin W."/>
            <person name="Duan Y."/>
            <person name="Cao H."/>
            <person name="Xiong S."/>
            <person name="Wang X."/>
            <person name="Wei L."/>
            <person name="Li C."/>
            <person name="Ma Q."/>
            <person name="Ju M."/>
            <person name="Zhao R."/>
            <person name="Li G."/>
            <person name="Mu C."/>
            <person name="Tian Q."/>
            <person name="Mei H."/>
            <person name="Zhang T."/>
            <person name="Gao T."/>
            <person name="Zhang H."/>
        </authorList>
    </citation>
    <scope>NUCLEOTIDE SEQUENCE</scope>
    <source>
        <strain evidence="3">K16</strain>
    </source>
</reference>
<dbReference type="PANTHER" id="PTHR31286:SF179">
    <property type="entry name" value="RNASE H TYPE-1 DOMAIN-CONTAINING PROTEIN"/>
    <property type="match status" value="1"/>
</dbReference>
<feature type="compositionally biased region" description="Polar residues" evidence="1">
    <location>
        <begin position="396"/>
        <end position="411"/>
    </location>
</feature>
<feature type="compositionally biased region" description="Basic and acidic residues" evidence="1">
    <location>
        <begin position="417"/>
        <end position="430"/>
    </location>
</feature>
<feature type="region of interest" description="Disordered" evidence="1">
    <location>
        <begin position="687"/>
        <end position="710"/>
    </location>
</feature>
<comment type="caution">
    <text evidence="3">The sequence shown here is derived from an EMBL/GenBank/DDBJ whole genome shotgun (WGS) entry which is preliminary data.</text>
</comment>
<protein>
    <recommendedName>
        <fullName evidence="2">DUF4283 domain-containing protein</fullName>
    </recommendedName>
</protein>
<dbReference type="AlphaFoldDB" id="A0AAE1T2C4"/>
<keyword evidence="4" id="KW-1185">Reference proteome</keyword>
<organism evidence="3 4">
    <name type="scientific">Sesamum angolense</name>
    <dbReference type="NCBI Taxonomy" id="2727404"/>
    <lineage>
        <taxon>Eukaryota</taxon>
        <taxon>Viridiplantae</taxon>
        <taxon>Streptophyta</taxon>
        <taxon>Embryophyta</taxon>
        <taxon>Tracheophyta</taxon>
        <taxon>Spermatophyta</taxon>
        <taxon>Magnoliopsida</taxon>
        <taxon>eudicotyledons</taxon>
        <taxon>Gunneridae</taxon>
        <taxon>Pentapetalae</taxon>
        <taxon>asterids</taxon>
        <taxon>lamiids</taxon>
        <taxon>Lamiales</taxon>
        <taxon>Pedaliaceae</taxon>
        <taxon>Sesamum</taxon>
    </lineage>
</organism>
<reference evidence="3" key="1">
    <citation type="submission" date="2020-06" db="EMBL/GenBank/DDBJ databases">
        <authorList>
            <person name="Li T."/>
            <person name="Hu X."/>
            <person name="Zhang T."/>
            <person name="Song X."/>
            <person name="Zhang H."/>
            <person name="Dai N."/>
            <person name="Sheng W."/>
            <person name="Hou X."/>
            <person name="Wei L."/>
        </authorList>
    </citation>
    <scope>NUCLEOTIDE SEQUENCE</scope>
    <source>
        <strain evidence="3">K16</strain>
        <tissue evidence="3">Leaf</tissue>
    </source>
</reference>
<feature type="compositionally biased region" description="Acidic residues" evidence="1">
    <location>
        <begin position="687"/>
        <end position="704"/>
    </location>
</feature>
<feature type="region of interest" description="Disordered" evidence="1">
    <location>
        <begin position="262"/>
        <end position="283"/>
    </location>
</feature>
<feature type="compositionally biased region" description="Polar residues" evidence="1">
    <location>
        <begin position="432"/>
        <end position="444"/>
    </location>
</feature>
<feature type="compositionally biased region" description="Basic and acidic residues" evidence="1">
    <location>
        <begin position="378"/>
        <end position="393"/>
    </location>
</feature>
<gene>
    <name evidence="3" type="ORF">Sango_3028200</name>
</gene>
<sequence length="710" mass="80452">MTWFGRAKKTFQDNTMRRIGSDSIVKGEPGIIYSSEETAELAARLKFALVGKFSHGLPNLNFLRIRIVKLGLKGNVIVGRLNFKHVLIRLSNEEDFSRIWLRGEWTFDTFHMRVFKWTPNFDPQIESSIAPVWIRFPALPVHLFEKNALFTLASKIGKPLRMDEPTADLSRPDLARVCVEIDVTSPKVQTVHLQIEGKTYRQQVIYENCPPYCTSCNHLGHELVNCIVKHNNEKRQVDMDSKLIGDPPSNKDDTRDLREIINHKRNGKNVNTNPNDTASPSANVGQNAENNLNVDDIMHANDIVITAHDILDANDAFSLPSHVPEPELPKFQQNNGTGHVAEASLEDFNYEDQLIAALLDIDGDTDKTCRKEQQHIHIEAVDSKTNGGEHDFHTSMGPNSTSEETPQQNVSHFRKLARGENTKQRNREDQAQEQSSPALQTASLESEGEEEPTPISNRFQSLEDMEMEDTLQHIENIQTTSTPVVGKEVEQGEDDRQSYIVQSIATPGSKEGEATQQAIIFKDSITSNKHKRNKSLEGIIEKSMKIGEKGALQEDILCIFVYANLHAVLLFSCKTASIPWKRKCHRVEEGTIPIFMASSFGSTSRSPSTFPLRFFHDLKNINKYAIDNMFLYLARFLSEIDIPPDRGYFRSVYLSSTSSLYQGQVHYLKMDYAQRPKLVYTSLVTEPMDEDSDSDSIPEPDSQDPWDYRT</sequence>
<feature type="compositionally biased region" description="Polar residues" evidence="1">
    <location>
        <begin position="268"/>
        <end position="283"/>
    </location>
</feature>
<name>A0AAE1T2C4_9LAMI</name>
<dbReference type="InterPro" id="IPR025558">
    <property type="entry name" value="DUF4283"/>
</dbReference>
<feature type="domain" description="DUF4283" evidence="2">
    <location>
        <begin position="42"/>
        <end position="124"/>
    </location>
</feature>
<dbReference type="InterPro" id="IPR040256">
    <property type="entry name" value="At4g02000-like"/>
</dbReference>
<evidence type="ECO:0000259" key="2">
    <source>
        <dbReference type="Pfam" id="PF14111"/>
    </source>
</evidence>
<evidence type="ECO:0000313" key="4">
    <source>
        <dbReference type="Proteomes" id="UP001289374"/>
    </source>
</evidence>
<accession>A0AAE1T2C4</accession>
<dbReference type="PANTHER" id="PTHR31286">
    <property type="entry name" value="GLYCINE-RICH CELL WALL STRUCTURAL PROTEIN 1.8-LIKE"/>
    <property type="match status" value="1"/>
</dbReference>
<proteinExistence type="predicted"/>